<dbReference type="InterPro" id="IPR005863">
    <property type="entry name" value="UDP-N-AcMur_synth"/>
</dbReference>
<gene>
    <name evidence="9" type="ORF">A3B45_00075</name>
</gene>
<dbReference type="SUPFAM" id="SSF53244">
    <property type="entry name" value="MurD-like peptide ligases, peptide-binding domain"/>
    <property type="match status" value="1"/>
</dbReference>
<comment type="function">
    <text evidence="6">Involved in cell wall formation. Catalyzes the final step in the synthesis of UDP-N-acetylmuramoyl-pentapeptide, the precursor of murein.</text>
</comment>
<comment type="pathway">
    <text evidence="6">Cell wall biogenesis; peptidoglycan biosynthesis.</text>
</comment>
<evidence type="ECO:0000259" key="8">
    <source>
        <dbReference type="Pfam" id="PF08245"/>
    </source>
</evidence>
<evidence type="ECO:0000259" key="7">
    <source>
        <dbReference type="Pfam" id="PF02875"/>
    </source>
</evidence>
<dbReference type="GO" id="GO:0008766">
    <property type="term" value="F:UDP-N-acetylmuramoylalanyl-D-glutamyl-2,6-diaminopimelate-D-alanyl-D-alanine ligase activity"/>
    <property type="evidence" value="ECO:0007669"/>
    <property type="project" value="RHEA"/>
</dbReference>
<dbReference type="InterPro" id="IPR036565">
    <property type="entry name" value="Mur-like_cat_sf"/>
</dbReference>
<protein>
    <recommendedName>
        <fullName evidence="6">UDP-N-acetylmuramoyl-tripeptide--D-alanyl-D-alanine ligase</fullName>
        <ecNumber evidence="6">6.3.2.10</ecNumber>
    </recommendedName>
</protein>
<feature type="domain" description="Mur ligase C-terminal" evidence="7">
    <location>
        <begin position="258"/>
        <end position="384"/>
    </location>
</feature>
<dbReference type="STRING" id="1797785.A3B45_00075"/>
<dbReference type="EMBL" id="MFDM01000023">
    <property type="protein sequence ID" value="OGE42593.1"/>
    <property type="molecule type" value="Genomic_DNA"/>
</dbReference>
<dbReference type="PANTHER" id="PTHR43024:SF1">
    <property type="entry name" value="UDP-N-ACETYLMURAMOYL-TRIPEPTIDE--D-ALANYL-D-ALANINE LIGASE"/>
    <property type="match status" value="1"/>
</dbReference>
<keyword evidence="6" id="KW-0961">Cell wall biogenesis/degradation</keyword>
<evidence type="ECO:0000313" key="10">
    <source>
        <dbReference type="Proteomes" id="UP000178565"/>
    </source>
</evidence>
<dbReference type="GO" id="GO:0005524">
    <property type="term" value="F:ATP binding"/>
    <property type="evidence" value="ECO:0007669"/>
    <property type="project" value="UniProtKB-KW"/>
</dbReference>
<accession>A0A1F5KNT2</accession>
<evidence type="ECO:0000313" key="9">
    <source>
        <dbReference type="EMBL" id="OGE42593.1"/>
    </source>
</evidence>
<comment type="caution">
    <text evidence="9">The sequence shown here is derived from an EMBL/GenBank/DDBJ whole genome shotgun (WGS) entry which is preliminary data.</text>
</comment>
<dbReference type="Pfam" id="PF02875">
    <property type="entry name" value="Mur_ligase_C"/>
    <property type="match status" value="1"/>
</dbReference>
<evidence type="ECO:0000256" key="3">
    <source>
        <dbReference type="ARBA" id="ARBA00022741"/>
    </source>
</evidence>
<dbReference type="InterPro" id="IPR013221">
    <property type="entry name" value="Mur_ligase_cen"/>
</dbReference>
<keyword evidence="6" id="KW-0573">Peptidoglycan synthesis</keyword>
<dbReference type="UniPathway" id="UPA00219"/>
<dbReference type="GO" id="GO:0071555">
    <property type="term" value="P:cell wall organization"/>
    <property type="evidence" value="ECO:0007669"/>
    <property type="project" value="UniProtKB-KW"/>
</dbReference>
<proteinExistence type="predicted"/>
<dbReference type="PANTHER" id="PTHR43024">
    <property type="entry name" value="UDP-N-ACETYLMURAMOYL-TRIPEPTIDE--D-ALANYL-D-ALANINE LIGASE"/>
    <property type="match status" value="1"/>
</dbReference>
<dbReference type="InterPro" id="IPR036615">
    <property type="entry name" value="Mur_ligase_C_dom_sf"/>
</dbReference>
<evidence type="ECO:0000256" key="5">
    <source>
        <dbReference type="ARBA" id="ARBA00023306"/>
    </source>
</evidence>
<feature type="domain" description="Mur ligase central" evidence="8">
    <location>
        <begin position="49"/>
        <end position="236"/>
    </location>
</feature>
<dbReference type="SUPFAM" id="SSF53623">
    <property type="entry name" value="MurD-like peptide ligases, catalytic domain"/>
    <property type="match status" value="1"/>
</dbReference>
<dbReference type="EC" id="6.3.2.10" evidence="6"/>
<dbReference type="AlphaFoldDB" id="A0A1F5KNT2"/>
<sequence>MDIKNHPIWTQVTPYKTKIAPFKKPFHLLRIYLAKQYAKLYPRDTFIAVTGSVGKTTTVSALQAVLSQKYKTEATKPNLDPILNIPQTILRLNPSIKKVILEMGVEYPGEMEFYLQIVKPKTVVVTRIAYAHSEFLGSPPQIAQEKGKLVESLPKDGVAILNYDDINCRLLAQNCQGKVYYFGMDAKNCTIWAGNIKVENFQTVFELNLGVERVQIKYKLLGEHQIYAALAAALCAVILKIPLTRIKFALELLEPAMHRFQPLPGPFGSVIIDDTYNSSPQAVEAAIDTLIKLPAKRKIIVLGQMLELGKYSEKLHRQIARKIYKEKIDYTFLGGGDANYIEDELKSLGYWEERVESNLSNSQIVAHLLKTLEKGDVCLIKGSRAVRLDEVVKRVVKK</sequence>
<dbReference type="Proteomes" id="UP000178565">
    <property type="component" value="Unassembled WGS sequence"/>
</dbReference>
<comment type="catalytic activity">
    <reaction evidence="6">
        <text>D-alanyl-D-alanine + UDP-N-acetyl-alpha-D-muramoyl-L-alanyl-gamma-D-glutamyl-meso-2,6-diaminopimelate + ATP = UDP-N-acetyl-alpha-D-muramoyl-L-alanyl-gamma-D-glutamyl-meso-2,6-diaminopimeloyl-D-alanyl-D-alanine + ADP + phosphate + H(+)</text>
        <dbReference type="Rhea" id="RHEA:28374"/>
        <dbReference type="ChEBI" id="CHEBI:15378"/>
        <dbReference type="ChEBI" id="CHEBI:30616"/>
        <dbReference type="ChEBI" id="CHEBI:43474"/>
        <dbReference type="ChEBI" id="CHEBI:57822"/>
        <dbReference type="ChEBI" id="CHEBI:61386"/>
        <dbReference type="ChEBI" id="CHEBI:83905"/>
        <dbReference type="ChEBI" id="CHEBI:456216"/>
        <dbReference type="EC" id="6.3.2.10"/>
    </reaction>
</comment>
<keyword evidence="3" id="KW-0547">Nucleotide-binding</keyword>
<dbReference type="Gene3D" id="3.90.190.20">
    <property type="entry name" value="Mur ligase, C-terminal domain"/>
    <property type="match status" value="1"/>
</dbReference>
<organism evidence="9 10">
    <name type="scientific">Candidatus Daviesbacteria bacterium RIFCSPLOWO2_01_FULL_39_12</name>
    <dbReference type="NCBI Taxonomy" id="1797785"/>
    <lineage>
        <taxon>Bacteria</taxon>
        <taxon>Candidatus Daviesiibacteriota</taxon>
    </lineage>
</organism>
<dbReference type="GO" id="GO:0005737">
    <property type="term" value="C:cytoplasm"/>
    <property type="evidence" value="ECO:0007669"/>
    <property type="project" value="UniProtKB-SubCell"/>
</dbReference>
<dbReference type="GO" id="GO:0051301">
    <property type="term" value="P:cell division"/>
    <property type="evidence" value="ECO:0007669"/>
    <property type="project" value="UniProtKB-KW"/>
</dbReference>
<evidence type="ECO:0000256" key="2">
    <source>
        <dbReference type="ARBA" id="ARBA00022618"/>
    </source>
</evidence>
<evidence type="ECO:0000256" key="4">
    <source>
        <dbReference type="ARBA" id="ARBA00022840"/>
    </source>
</evidence>
<keyword evidence="5 6" id="KW-0131">Cell cycle</keyword>
<dbReference type="Pfam" id="PF08245">
    <property type="entry name" value="Mur_ligase_M"/>
    <property type="match status" value="1"/>
</dbReference>
<dbReference type="InterPro" id="IPR004101">
    <property type="entry name" value="Mur_ligase_C"/>
</dbReference>
<keyword evidence="4" id="KW-0067">ATP-binding</keyword>
<comment type="subcellular location">
    <subcellularLocation>
        <location evidence="6">Cytoplasm</location>
    </subcellularLocation>
</comment>
<dbReference type="GO" id="GO:0008360">
    <property type="term" value="P:regulation of cell shape"/>
    <property type="evidence" value="ECO:0007669"/>
    <property type="project" value="UniProtKB-KW"/>
</dbReference>
<dbReference type="GO" id="GO:0047480">
    <property type="term" value="F:UDP-N-acetylmuramoyl-tripeptide-D-alanyl-D-alanine ligase activity"/>
    <property type="evidence" value="ECO:0007669"/>
    <property type="project" value="UniProtKB-EC"/>
</dbReference>
<dbReference type="Gene3D" id="3.40.1190.10">
    <property type="entry name" value="Mur-like, catalytic domain"/>
    <property type="match status" value="1"/>
</dbReference>
<keyword evidence="6" id="KW-0133">Cell shape</keyword>
<dbReference type="NCBIfam" id="TIGR01143">
    <property type="entry name" value="murF"/>
    <property type="match status" value="1"/>
</dbReference>
<dbReference type="InterPro" id="IPR051046">
    <property type="entry name" value="MurCDEF_CellWall_CoF430Synth"/>
</dbReference>
<name>A0A1F5KNT2_9BACT</name>
<keyword evidence="1" id="KW-0436">Ligase</keyword>
<dbReference type="GO" id="GO:0009252">
    <property type="term" value="P:peptidoglycan biosynthetic process"/>
    <property type="evidence" value="ECO:0007669"/>
    <property type="project" value="UniProtKB-UniPathway"/>
</dbReference>
<evidence type="ECO:0000256" key="1">
    <source>
        <dbReference type="ARBA" id="ARBA00022598"/>
    </source>
</evidence>
<evidence type="ECO:0000256" key="6">
    <source>
        <dbReference type="RuleBase" id="RU004136"/>
    </source>
</evidence>
<keyword evidence="2 6" id="KW-0132">Cell division</keyword>
<reference evidence="9 10" key="1">
    <citation type="journal article" date="2016" name="Nat. Commun.">
        <title>Thousands of microbial genomes shed light on interconnected biogeochemical processes in an aquifer system.</title>
        <authorList>
            <person name="Anantharaman K."/>
            <person name="Brown C.T."/>
            <person name="Hug L.A."/>
            <person name="Sharon I."/>
            <person name="Castelle C.J."/>
            <person name="Probst A.J."/>
            <person name="Thomas B.C."/>
            <person name="Singh A."/>
            <person name="Wilkins M.J."/>
            <person name="Karaoz U."/>
            <person name="Brodie E.L."/>
            <person name="Williams K.H."/>
            <person name="Hubbard S.S."/>
            <person name="Banfield J.F."/>
        </authorList>
    </citation>
    <scope>NUCLEOTIDE SEQUENCE [LARGE SCALE GENOMIC DNA]</scope>
</reference>